<keyword evidence="2" id="KW-1185">Reference proteome</keyword>
<organism evidence="1 2">
    <name type="scientific">Hyaloperonospora arabidopsidis (strain Emoy2)</name>
    <name type="common">Downy mildew agent</name>
    <name type="synonym">Peronospora arabidopsidis</name>
    <dbReference type="NCBI Taxonomy" id="559515"/>
    <lineage>
        <taxon>Eukaryota</taxon>
        <taxon>Sar</taxon>
        <taxon>Stramenopiles</taxon>
        <taxon>Oomycota</taxon>
        <taxon>Peronosporomycetes</taxon>
        <taxon>Peronosporales</taxon>
        <taxon>Peronosporaceae</taxon>
        <taxon>Hyaloperonospora</taxon>
    </lineage>
</organism>
<dbReference type="HOGENOM" id="CLU_3145714_0_0_1"/>
<dbReference type="AlphaFoldDB" id="M4BPG5"/>
<evidence type="ECO:0000313" key="2">
    <source>
        <dbReference type="Proteomes" id="UP000011713"/>
    </source>
</evidence>
<protein>
    <submittedName>
        <fullName evidence="1">Uncharacterized protein</fullName>
    </submittedName>
</protein>
<proteinExistence type="predicted"/>
<accession>M4BPG5</accession>
<dbReference type="EnsemblProtists" id="HpaT808304">
    <property type="protein sequence ID" value="HpaP808304"/>
    <property type="gene ID" value="HpaG808304"/>
</dbReference>
<evidence type="ECO:0000313" key="1">
    <source>
        <dbReference type="EnsemblProtists" id="HpaP808304"/>
    </source>
</evidence>
<reference evidence="1" key="2">
    <citation type="submission" date="2015-06" db="UniProtKB">
        <authorList>
            <consortium name="EnsemblProtists"/>
        </authorList>
    </citation>
    <scope>IDENTIFICATION</scope>
    <source>
        <strain evidence="1">Emoy2</strain>
    </source>
</reference>
<dbReference type="InParanoid" id="M4BPG5"/>
<dbReference type="Proteomes" id="UP000011713">
    <property type="component" value="Unassembled WGS sequence"/>
</dbReference>
<sequence>MGFTVLIRDKGASGSRCEDHAICSNSNSSSMSAGITLTNRRKVGLHRHE</sequence>
<name>M4BPG5_HYAAE</name>
<reference evidence="2" key="1">
    <citation type="journal article" date="2010" name="Science">
        <title>Signatures of adaptation to obligate biotrophy in the Hyaloperonospora arabidopsidis genome.</title>
        <authorList>
            <person name="Baxter L."/>
            <person name="Tripathy S."/>
            <person name="Ishaque N."/>
            <person name="Boot N."/>
            <person name="Cabral A."/>
            <person name="Kemen E."/>
            <person name="Thines M."/>
            <person name="Ah-Fong A."/>
            <person name="Anderson R."/>
            <person name="Badejoko W."/>
            <person name="Bittner-Eddy P."/>
            <person name="Boore J.L."/>
            <person name="Chibucos M.C."/>
            <person name="Coates M."/>
            <person name="Dehal P."/>
            <person name="Delehaunty K."/>
            <person name="Dong S."/>
            <person name="Downton P."/>
            <person name="Dumas B."/>
            <person name="Fabro G."/>
            <person name="Fronick C."/>
            <person name="Fuerstenberg S.I."/>
            <person name="Fulton L."/>
            <person name="Gaulin E."/>
            <person name="Govers F."/>
            <person name="Hughes L."/>
            <person name="Humphray S."/>
            <person name="Jiang R.H."/>
            <person name="Judelson H."/>
            <person name="Kamoun S."/>
            <person name="Kyung K."/>
            <person name="Meijer H."/>
            <person name="Minx P."/>
            <person name="Morris P."/>
            <person name="Nelson J."/>
            <person name="Phuntumart V."/>
            <person name="Qutob D."/>
            <person name="Rehmany A."/>
            <person name="Rougon-Cardoso A."/>
            <person name="Ryden P."/>
            <person name="Torto-Alalibo T."/>
            <person name="Studholme D."/>
            <person name="Wang Y."/>
            <person name="Win J."/>
            <person name="Wood J."/>
            <person name="Clifton S.W."/>
            <person name="Rogers J."/>
            <person name="Van den Ackerveken G."/>
            <person name="Jones J.D."/>
            <person name="McDowell J.M."/>
            <person name="Beynon J."/>
            <person name="Tyler B.M."/>
        </authorList>
    </citation>
    <scope>NUCLEOTIDE SEQUENCE [LARGE SCALE GENOMIC DNA]</scope>
    <source>
        <strain evidence="2">Emoy2</strain>
    </source>
</reference>
<dbReference type="EMBL" id="JH598509">
    <property type="status" value="NOT_ANNOTATED_CDS"/>
    <property type="molecule type" value="Genomic_DNA"/>
</dbReference>
<dbReference type="VEuPathDB" id="FungiDB:HpaG808304"/>